<dbReference type="InterPro" id="IPR034660">
    <property type="entry name" value="DinB/YfiT-like"/>
</dbReference>
<gene>
    <name evidence="2" type="ORF">GCM10023175_32250</name>
</gene>
<evidence type="ECO:0000313" key="3">
    <source>
        <dbReference type="Proteomes" id="UP001501598"/>
    </source>
</evidence>
<dbReference type="Pfam" id="PF11716">
    <property type="entry name" value="MDMPI_N"/>
    <property type="match status" value="1"/>
</dbReference>
<comment type="caution">
    <text evidence="2">The sequence shown here is derived from an EMBL/GenBank/DDBJ whole genome shotgun (WGS) entry which is preliminary data.</text>
</comment>
<sequence length="215" mass="23557">MDRTEAWNAIDAHRLNLVRLLEDLSADEWSQPSLCAGWTVRQVAAHLALQNTRWSQLPRAVVDTARHGGLDGAIHAAARRHAELPVDDLVGEIRDRIGIRRPLPTVTYRETAIDYLVHGQDIALPLGRTLPMPVDLAALAADRVWSSSRMFHAARRFADYRFTADDTDWAAGRGQEVHGPVGALLLLLTGRSVALSRLAGPGVATLRARRTSAAT</sequence>
<accession>A0ABP8RST3</accession>
<dbReference type="InterPro" id="IPR017517">
    <property type="entry name" value="Maleyloyr_isom"/>
</dbReference>
<dbReference type="NCBIfam" id="TIGR03083">
    <property type="entry name" value="maleylpyruvate isomerase family mycothiol-dependent enzyme"/>
    <property type="match status" value="1"/>
</dbReference>
<dbReference type="EMBL" id="BAABGT010000038">
    <property type="protein sequence ID" value="GAA4547628.1"/>
    <property type="molecule type" value="Genomic_DNA"/>
</dbReference>
<organism evidence="2 3">
    <name type="scientific">Pseudonocardia xishanensis</name>
    <dbReference type="NCBI Taxonomy" id="630995"/>
    <lineage>
        <taxon>Bacteria</taxon>
        <taxon>Bacillati</taxon>
        <taxon>Actinomycetota</taxon>
        <taxon>Actinomycetes</taxon>
        <taxon>Pseudonocardiales</taxon>
        <taxon>Pseudonocardiaceae</taxon>
        <taxon>Pseudonocardia</taxon>
    </lineage>
</organism>
<dbReference type="Gene3D" id="1.20.120.450">
    <property type="entry name" value="dinb family like domain"/>
    <property type="match status" value="1"/>
</dbReference>
<reference evidence="3" key="1">
    <citation type="journal article" date="2019" name="Int. J. Syst. Evol. Microbiol.">
        <title>The Global Catalogue of Microorganisms (GCM) 10K type strain sequencing project: providing services to taxonomists for standard genome sequencing and annotation.</title>
        <authorList>
            <consortium name="The Broad Institute Genomics Platform"/>
            <consortium name="The Broad Institute Genome Sequencing Center for Infectious Disease"/>
            <person name="Wu L."/>
            <person name="Ma J."/>
        </authorList>
    </citation>
    <scope>NUCLEOTIDE SEQUENCE [LARGE SCALE GENOMIC DNA]</scope>
    <source>
        <strain evidence="3">JCM 17906</strain>
    </source>
</reference>
<dbReference type="InterPro" id="IPR024344">
    <property type="entry name" value="MDMPI_metal-binding"/>
</dbReference>
<dbReference type="RefSeq" id="WP_345418410.1">
    <property type="nucleotide sequence ID" value="NZ_BAABGT010000038.1"/>
</dbReference>
<proteinExistence type="predicted"/>
<feature type="domain" description="Mycothiol-dependent maleylpyruvate isomerase metal-binding" evidence="1">
    <location>
        <begin position="16"/>
        <end position="94"/>
    </location>
</feature>
<dbReference type="Proteomes" id="UP001501598">
    <property type="component" value="Unassembled WGS sequence"/>
</dbReference>
<dbReference type="SUPFAM" id="SSF109854">
    <property type="entry name" value="DinB/YfiT-like putative metalloenzymes"/>
    <property type="match status" value="1"/>
</dbReference>
<protein>
    <submittedName>
        <fullName evidence="2">Maleylpyruvate isomerase family mycothiol-dependent enzyme</fullName>
    </submittedName>
</protein>
<keyword evidence="3" id="KW-1185">Reference proteome</keyword>
<dbReference type="GO" id="GO:0016853">
    <property type="term" value="F:isomerase activity"/>
    <property type="evidence" value="ECO:0007669"/>
    <property type="project" value="UniProtKB-KW"/>
</dbReference>
<keyword evidence="2" id="KW-0413">Isomerase</keyword>
<evidence type="ECO:0000259" key="1">
    <source>
        <dbReference type="Pfam" id="PF11716"/>
    </source>
</evidence>
<evidence type="ECO:0000313" key="2">
    <source>
        <dbReference type="EMBL" id="GAA4547628.1"/>
    </source>
</evidence>
<name>A0ABP8RST3_9PSEU</name>